<keyword evidence="2" id="KW-0227">DNA damage</keyword>
<dbReference type="InterPro" id="IPR038051">
    <property type="entry name" value="XRCC4-like_N_sf"/>
</dbReference>
<dbReference type="Gene3D" id="1.10.287.450">
    <property type="entry name" value="Helix hairpin bin"/>
    <property type="match status" value="1"/>
</dbReference>
<feature type="compositionally biased region" description="Basic residues" evidence="8">
    <location>
        <begin position="311"/>
        <end position="326"/>
    </location>
</feature>
<reference evidence="11 12" key="1">
    <citation type="submission" date="2025-04" db="UniProtKB">
        <authorList>
            <consortium name="RefSeq"/>
        </authorList>
    </citation>
    <scope>IDENTIFICATION</scope>
    <source>
        <tissue evidence="11 12">Sperm</tissue>
    </source>
</reference>
<evidence type="ECO:0000256" key="6">
    <source>
        <dbReference type="ARBA" id="ARBA00025747"/>
    </source>
</evidence>
<evidence type="ECO:0000313" key="11">
    <source>
        <dbReference type="RefSeq" id="XP_032812868.1"/>
    </source>
</evidence>
<feature type="region of interest" description="Disordered" evidence="8">
    <location>
        <begin position="254"/>
        <end position="326"/>
    </location>
</feature>
<feature type="domain" description="XLF-like N-terminal" evidence="9">
    <location>
        <begin position="18"/>
        <end position="153"/>
    </location>
</feature>
<name>A0AAJ7TA04_PETMA</name>
<keyword evidence="5" id="KW-0539">Nucleus</keyword>
<evidence type="ECO:0000256" key="1">
    <source>
        <dbReference type="ARBA" id="ARBA00004123"/>
    </source>
</evidence>
<dbReference type="AlphaFoldDB" id="A0AAJ7TA04"/>
<dbReference type="GO" id="GO:0032807">
    <property type="term" value="C:DNA ligase IV complex"/>
    <property type="evidence" value="ECO:0007669"/>
    <property type="project" value="TreeGrafter"/>
</dbReference>
<accession>A0AAJ7TA04</accession>
<evidence type="ECO:0000313" key="12">
    <source>
        <dbReference type="RefSeq" id="XP_032812869.1"/>
    </source>
</evidence>
<dbReference type="CTD" id="79840"/>
<dbReference type="Pfam" id="PF09302">
    <property type="entry name" value="XLF"/>
    <property type="match status" value="1"/>
</dbReference>
<comment type="subcellular location">
    <subcellularLocation>
        <location evidence="1">Nucleus</location>
    </subcellularLocation>
</comment>
<dbReference type="InterPro" id="IPR015381">
    <property type="entry name" value="XLF-like_N"/>
</dbReference>
<dbReference type="RefSeq" id="XP_032812870.1">
    <property type="nucleotide sequence ID" value="XM_032956979.1"/>
</dbReference>
<evidence type="ECO:0000256" key="7">
    <source>
        <dbReference type="ARBA" id="ARBA00044529"/>
    </source>
</evidence>
<dbReference type="Proteomes" id="UP001318040">
    <property type="component" value="Chromosome 19"/>
</dbReference>
<dbReference type="InterPro" id="IPR052287">
    <property type="entry name" value="NHEJ_factor"/>
</dbReference>
<proteinExistence type="inferred from homology"/>
<keyword evidence="3" id="KW-0238">DNA-binding</keyword>
<dbReference type="GO" id="GO:0045027">
    <property type="term" value="F:DNA end binding"/>
    <property type="evidence" value="ECO:0007669"/>
    <property type="project" value="TreeGrafter"/>
</dbReference>
<gene>
    <name evidence="11 12 13" type="primary">NHEJ1</name>
</gene>
<dbReference type="RefSeq" id="XP_032812869.1">
    <property type="nucleotide sequence ID" value="XM_032956978.1"/>
</dbReference>
<dbReference type="PANTHER" id="PTHR32235:SF1">
    <property type="entry name" value="NON-HOMOLOGOUS END-JOINING FACTOR 1"/>
    <property type="match status" value="1"/>
</dbReference>
<dbReference type="RefSeq" id="XP_032812868.1">
    <property type="nucleotide sequence ID" value="XM_032956977.1"/>
</dbReference>
<keyword evidence="4" id="KW-0234">DNA repair</keyword>
<evidence type="ECO:0000313" key="10">
    <source>
        <dbReference type="Proteomes" id="UP001318040"/>
    </source>
</evidence>
<evidence type="ECO:0000256" key="3">
    <source>
        <dbReference type="ARBA" id="ARBA00023125"/>
    </source>
</evidence>
<dbReference type="KEGG" id="pmrn:116943768"/>
<feature type="compositionally biased region" description="Low complexity" evidence="8">
    <location>
        <begin position="294"/>
        <end position="303"/>
    </location>
</feature>
<evidence type="ECO:0000256" key="4">
    <source>
        <dbReference type="ARBA" id="ARBA00023204"/>
    </source>
</evidence>
<dbReference type="PANTHER" id="PTHR32235">
    <property type="entry name" value="NON-HOMOLOGOUS END-JOINING FACTOR 1"/>
    <property type="match status" value="1"/>
</dbReference>
<dbReference type="CDD" id="cd22285">
    <property type="entry name" value="HD_XLF_N"/>
    <property type="match status" value="1"/>
</dbReference>
<evidence type="ECO:0000256" key="8">
    <source>
        <dbReference type="SAM" id="MobiDB-lite"/>
    </source>
</evidence>
<sequence>MDNDHEGRHGAGLADQLWTSVVLEDRPCLMKASFSSRGYSLLLSDMEHFWSEEMNAEDVGKRLGELNRRLGAPVERVCEHLREAVGSLPRPGAAAAADREDGAAATAVAAAAAFSWTRREPAEPEQKAGGTVAVVALQSRMSGVPLRWEFRLSPAEHPAVWDELVAPALGMLRVLSRESAELRACIRRKDVEIADYRDSGARVSRKHLETKPFDDGAFTTEFYLKNLASCVDLSAEVVFDGDLRRLYGEVASARRTARKRKPSTTPEEGSATGGHGADGVAVEEPGDAAERRAAALLQAVAPHAQKERCRAPRKATPKKKAKGLLR</sequence>
<keyword evidence="10" id="KW-1185">Reference proteome</keyword>
<organism evidence="10 11">
    <name type="scientific">Petromyzon marinus</name>
    <name type="common">Sea lamprey</name>
    <dbReference type="NCBI Taxonomy" id="7757"/>
    <lineage>
        <taxon>Eukaryota</taxon>
        <taxon>Metazoa</taxon>
        <taxon>Chordata</taxon>
        <taxon>Craniata</taxon>
        <taxon>Vertebrata</taxon>
        <taxon>Cyclostomata</taxon>
        <taxon>Hyperoartia</taxon>
        <taxon>Petromyzontiformes</taxon>
        <taxon>Petromyzontidae</taxon>
        <taxon>Petromyzon</taxon>
    </lineage>
</organism>
<evidence type="ECO:0000256" key="5">
    <source>
        <dbReference type="ARBA" id="ARBA00023242"/>
    </source>
</evidence>
<dbReference type="GO" id="GO:0006303">
    <property type="term" value="P:double-strand break repair via nonhomologous end joining"/>
    <property type="evidence" value="ECO:0007669"/>
    <property type="project" value="TreeGrafter"/>
</dbReference>
<protein>
    <recommendedName>
        <fullName evidence="7">Non-homologous end-joining factor 1</fullName>
    </recommendedName>
</protein>
<evidence type="ECO:0000259" key="9">
    <source>
        <dbReference type="Pfam" id="PF09302"/>
    </source>
</evidence>
<evidence type="ECO:0000256" key="2">
    <source>
        <dbReference type="ARBA" id="ARBA00022763"/>
    </source>
</evidence>
<dbReference type="Gene3D" id="2.170.210.10">
    <property type="entry name" value="DNA double-strand break repair and VJ recombination XRCC4, N-terminal"/>
    <property type="match status" value="1"/>
</dbReference>
<evidence type="ECO:0000313" key="13">
    <source>
        <dbReference type="RefSeq" id="XP_032812870.1"/>
    </source>
</evidence>
<comment type="similarity">
    <text evidence="6">Belongs to the XRCC4-XLF family. XLF subfamily.</text>
</comment>